<feature type="transmembrane region" description="Helical" evidence="1">
    <location>
        <begin position="77"/>
        <end position="98"/>
    </location>
</feature>
<accession>A0A224YAF3</accession>
<evidence type="ECO:0000256" key="1">
    <source>
        <dbReference type="SAM" id="Phobius"/>
    </source>
</evidence>
<proteinExistence type="predicted"/>
<keyword evidence="1" id="KW-1133">Transmembrane helix</keyword>
<organism evidence="2">
    <name type="scientific">Rhipicephalus zambeziensis</name>
    <dbReference type="NCBI Taxonomy" id="60191"/>
    <lineage>
        <taxon>Eukaryota</taxon>
        <taxon>Metazoa</taxon>
        <taxon>Ecdysozoa</taxon>
        <taxon>Arthropoda</taxon>
        <taxon>Chelicerata</taxon>
        <taxon>Arachnida</taxon>
        <taxon>Acari</taxon>
        <taxon>Parasitiformes</taxon>
        <taxon>Ixodida</taxon>
        <taxon>Ixodoidea</taxon>
        <taxon>Ixodidae</taxon>
        <taxon>Rhipicephalinae</taxon>
        <taxon>Rhipicephalus</taxon>
        <taxon>Rhipicephalus</taxon>
    </lineage>
</organism>
<sequence length="103" mass="11787">MSIAFSGDITICYCGPLSRVCSAVCCLTCIIVRKCVIKGRLKLLYGHCCQSNIFCYCLSEERTLDSSTKQTWHFTCFLYPHATTSLVFLFFEIFYFIVHCLPL</sequence>
<protein>
    <submittedName>
        <fullName evidence="2">Uncharacterized protein</fullName>
    </submittedName>
</protein>
<evidence type="ECO:0000313" key="2">
    <source>
        <dbReference type="EMBL" id="MAA14646.1"/>
    </source>
</evidence>
<keyword evidence="1" id="KW-0472">Membrane</keyword>
<dbReference type="AlphaFoldDB" id="A0A224YAF3"/>
<dbReference type="EMBL" id="GFPF01003500">
    <property type="protein sequence ID" value="MAA14646.1"/>
    <property type="molecule type" value="Transcribed_RNA"/>
</dbReference>
<keyword evidence="1" id="KW-0812">Transmembrane</keyword>
<reference evidence="2" key="1">
    <citation type="journal article" date="2017" name="Parasit. Vectors">
        <title>Sialotranscriptomics of Rhipicephalus zambeziensis reveals intricate expression profiles of secretory proteins and suggests tight temporal transcriptional regulation during blood-feeding.</title>
        <authorList>
            <person name="de Castro M.H."/>
            <person name="de Klerk D."/>
            <person name="Pienaar R."/>
            <person name="Rees D.J.G."/>
            <person name="Mans B.J."/>
        </authorList>
    </citation>
    <scope>NUCLEOTIDE SEQUENCE</scope>
    <source>
        <tissue evidence="2">Salivary glands</tissue>
    </source>
</reference>
<name>A0A224YAF3_9ACAR</name>